<dbReference type="RefSeq" id="WP_253752300.1">
    <property type="nucleotide sequence ID" value="NZ_JAMZDZ010000001.1"/>
</dbReference>
<reference evidence="2" key="1">
    <citation type="journal article" date="2019" name="Int. J. Syst. Evol. Microbiol.">
        <title>The Global Catalogue of Microorganisms (GCM) 10K type strain sequencing project: providing services to taxonomists for standard genome sequencing and annotation.</title>
        <authorList>
            <consortium name="The Broad Institute Genomics Platform"/>
            <consortium name="The Broad Institute Genome Sequencing Center for Infectious Disease"/>
            <person name="Wu L."/>
            <person name="Ma J."/>
        </authorList>
    </citation>
    <scope>NUCLEOTIDE SEQUENCE [LARGE SCALE GENOMIC DNA]</scope>
    <source>
        <strain evidence="2">CGMCC 4.7289</strain>
    </source>
</reference>
<proteinExistence type="predicted"/>
<dbReference type="Proteomes" id="UP001595816">
    <property type="component" value="Unassembled WGS sequence"/>
</dbReference>
<protein>
    <recommendedName>
        <fullName evidence="3">HNH endonuclease</fullName>
    </recommendedName>
</protein>
<comment type="caution">
    <text evidence="1">The sequence shown here is derived from an EMBL/GenBank/DDBJ whole genome shotgun (WGS) entry which is preliminary data.</text>
</comment>
<organism evidence="1 2">
    <name type="scientific">Hamadaea flava</name>
    <dbReference type="NCBI Taxonomy" id="1742688"/>
    <lineage>
        <taxon>Bacteria</taxon>
        <taxon>Bacillati</taxon>
        <taxon>Actinomycetota</taxon>
        <taxon>Actinomycetes</taxon>
        <taxon>Micromonosporales</taxon>
        <taxon>Micromonosporaceae</taxon>
        <taxon>Hamadaea</taxon>
    </lineage>
</organism>
<evidence type="ECO:0008006" key="3">
    <source>
        <dbReference type="Google" id="ProtNLM"/>
    </source>
</evidence>
<keyword evidence="2" id="KW-1185">Reference proteome</keyword>
<name>A0ABV8LPF7_9ACTN</name>
<accession>A0ABV8LPF7</accession>
<dbReference type="Gene3D" id="1.10.30.50">
    <property type="match status" value="1"/>
</dbReference>
<evidence type="ECO:0000313" key="1">
    <source>
        <dbReference type="EMBL" id="MFC4132896.1"/>
    </source>
</evidence>
<dbReference type="EMBL" id="JBHSAY010000009">
    <property type="protein sequence ID" value="MFC4132896.1"/>
    <property type="molecule type" value="Genomic_DNA"/>
</dbReference>
<gene>
    <name evidence="1" type="ORF">ACFOZ4_19985</name>
</gene>
<evidence type="ECO:0000313" key="2">
    <source>
        <dbReference type="Proteomes" id="UP001595816"/>
    </source>
</evidence>
<sequence>MIPLRRPELPSDALARMIDLTDRIAAVPGPRRSAEARRIWSRDRTVRPTIRQTLGGMAPGLERCMYCGDNQGSDVDHFEPLSRNPLRTFDWLNHLLACSICNGHFKRDRFPLDAQGNPLLVDPTVDDPADHLRLSLTTGSFVGLTARGEATIEVCGLNRPILTRGRLAARTTIERCLRMWDRARRLDEPELAAELLDTAREQPFTAVAYAMVRAAELPTAAAVLPAEIVRLLRLTPVRRALGAGHA</sequence>